<feature type="region of interest" description="Disordered" evidence="1">
    <location>
        <begin position="1"/>
        <end position="42"/>
    </location>
</feature>
<dbReference type="AlphaFoldDB" id="A0ABD1HGD4"/>
<keyword evidence="3" id="KW-1185">Reference proteome</keyword>
<accession>A0ABD1HGD4</accession>
<dbReference type="PANTHER" id="PTHR33103">
    <property type="entry name" value="OS01G0153900 PROTEIN"/>
    <property type="match status" value="1"/>
</dbReference>
<organism evidence="2 3">
    <name type="scientific">Salvia divinorum</name>
    <name type="common">Maria pastora</name>
    <name type="synonym">Diviner's sage</name>
    <dbReference type="NCBI Taxonomy" id="28513"/>
    <lineage>
        <taxon>Eukaryota</taxon>
        <taxon>Viridiplantae</taxon>
        <taxon>Streptophyta</taxon>
        <taxon>Embryophyta</taxon>
        <taxon>Tracheophyta</taxon>
        <taxon>Spermatophyta</taxon>
        <taxon>Magnoliopsida</taxon>
        <taxon>eudicotyledons</taxon>
        <taxon>Gunneridae</taxon>
        <taxon>Pentapetalae</taxon>
        <taxon>asterids</taxon>
        <taxon>lamiids</taxon>
        <taxon>Lamiales</taxon>
        <taxon>Lamiaceae</taxon>
        <taxon>Nepetoideae</taxon>
        <taxon>Mentheae</taxon>
        <taxon>Salviinae</taxon>
        <taxon>Salvia</taxon>
        <taxon>Salvia subgen. Calosphace</taxon>
    </lineage>
</organism>
<dbReference type="Pfam" id="PF05056">
    <property type="entry name" value="DUF674"/>
    <property type="match status" value="2"/>
</dbReference>
<sequence>MTKNVKREGADEEWEDKEELNDEREGAEDMSEDEEEESEGEREDLSIYVKFVTNKENTRVLFAEVGSDFADALLTFLLLPLGTIVKFLNNHYSKAPVIGSLSSLYNGLENLDSIDFLHKDAKSLLLTPKGLVSKYDWPKYESGLTESTASFTISDDLRVMGGVEGSVMSTLNSLGIALIDMDGAETKDVTFDLHEILELLMSSLVARNPLTDYLLKRYVPNSPAKQGNSLNQISKKTHSINSKKMILKAMMQKSTNKLLFAQAQHDFVSFLFSLLSIPLGKVEWYLHSNTGVSAIDNLHKSIPDTMIMKSIFPSISTRVRTSLMSEDQECICVSVINKMKVPLSDVEEVELKVGLEEGLSILRAALTSTKALSKGLSKLILKNQEKQQN</sequence>
<dbReference type="EMBL" id="JBEAFC010000005">
    <property type="protein sequence ID" value="KAL1555510.1"/>
    <property type="molecule type" value="Genomic_DNA"/>
</dbReference>
<evidence type="ECO:0000313" key="3">
    <source>
        <dbReference type="Proteomes" id="UP001567538"/>
    </source>
</evidence>
<dbReference type="InterPro" id="IPR007750">
    <property type="entry name" value="DUF674"/>
</dbReference>
<evidence type="ECO:0000313" key="2">
    <source>
        <dbReference type="EMBL" id="KAL1555510.1"/>
    </source>
</evidence>
<name>A0ABD1HGD4_SALDI</name>
<comment type="caution">
    <text evidence="2">The sequence shown here is derived from an EMBL/GenBank/DDBJ whole genome shotgun (WGS) entry which is preliminary data.</text>
</comment>
<proteinExistence type="predicted"/>
<dbReference type="PANTHER" id="PTHR33103:SF27">
    <property type="entry name" value="OS04G0594700 PROTEIN"/>
    <property type="match status" value="1"/>
</dbReference>
<evidence type="ECO:0000256" key="1">
    <source>
        <dbReference type="SAM" id="MobiDB-lite"/>
    </source>
</evidence>
<protein>
    <submittedName>
        <fullName evidence="2">Uncharacterized protein</fullName>
    </submittedName>
</protein>
<gene>
    <name evidence="2" type="ORF">AAHA92_11236</name>
</gene>
<reference evidence="2 3" key="1">
    <citation type="submission" date="2024-06" db="EMBL/GenBank/DDBJ databases">
        <title>A chromosome level genome sequence of Diviner's sage (Salvia divinorum).</title>
        <authorList>
            <person name="Ford S.A."/>
            <person name="Ro D.-K."/>
            <person name="Ness R.W."/>
            <person name="Phillips M.A."/>
        </authorList>
    </citation>
    <scope>NUCLEOTIDE SEQUENCE [LARGE SCALE GENOMIC DNA]</scope>
    <source>
        <strain evidence="2">SAF-2024a</strain>
        <tissue evidence="2">Leaf</tissue>
    </source>
</reference>
<dbReference type="Proteomes" id="UP001567538">
    <property type="component" value="Unassembled WGS sequence"/>
</dbReference>
<feature type="compositionally biased region" description="Acidic residues" evidence="1">
    <location>
        <begin position="10"/>
        <end position="42"/>
    </location>
</feature>